<evidence type="ECO:0000313" key="3">
    <source>
        <dbReference type="Proteomes" id="UP000076420"/>
    </source>
</evidence>
<dbReference type="VEuPathDB" id="VectorBase:BGLAX_033420"/>
<accession>A0A2C9JKV0</accession>
<dbReference type="Proteomes" id="UP000076420">
    <property type="component" value="Unassembled WGS sequence"/>
</dbReference>
<protein>
    <submittedName>
        <fullName evidence="2">Uncharacterized protein</fullName>
    </submittedName>
</protein>
<feature type="compositionally biased region" description="Basic and acidic residues" evidence="1">
    <location>
        <begin position="203"/>
        <end position="212"/>
    </location>
</feature>
<dbReference type="AlphaFoldDB" id="A0A2C9JKV0"/>
<proteinExistence type="predicted"/>
<gene>
    <name evidence="2" type="primary">106058157</name>
</gene>
<evidence type="ECO:0000256" key="1">
    <source>
        <dbReference type="SAM" id="MobiDB-lite"/>
    </source>
</evidence>
<sequence>MFVLLQIRKLEVIFDAPEEHYQEIDHYHFLHYNHELVGGDTELKQLDAPVEYYPLAHANDDVNKCAQDEKYDTIGDDVNKIDSRTRWSTPVVREATIVKTMRVKSDGLVSSNFDALTRDIEYVTPVHVEYKINFTLPEKSGTNQVLVTKKQEGNVYDNLNKTDKTTEHSDPRVPLKLKTQNHQERNVQDNLEDNVGRQSCKTTLEDNLGRQP</sequence>
<dbReference type="VEuPathDB" id="VectorBase:BGLB003965"/>
<name>A0A2C9JKV0_BIOGL</name>
<reference evidence="2" key="1">
    <citation type="submission" date="2020-05" db="UniProtKB">
        <authorList>
            <consortium name="EnsemblMetazoa"/>
        </authorList>
    </citation>
    <scope>IDENTIFICATION</scope>
    <source>
        <strain evidence="2">BB02</strain>
    </source>
</reference>
<dbReference type="EnsemblMetazoa" id="BGLB003965-RB">
    <property type="protein sequence ID" value="BGLB003965-PB"/>
    <property type="gene ID" value="BGLB003965"/>
</dbReference>
<feature type="region of interest" description="Disordered" evidence="1">
    <location>
        <begin position="179"/>
        <end position="212"/>
    </location>
</feature>
<dbReference type="OrthoDB" id="10070760at2759"/>
<dbReference type="KEGG" id="bgt:106058157"/>
<evidence type="ECO:0000313" key="2">
    <source>
        <dbReference type="EnsemblMetazoa" id="BGLB003965-PB"/>
    </source>
</evidence>
<organism evidence="2 3">
    <name type="scientific">Biomphalaria glabrata</name>
    <name type="common">Bloodfluke planorb</name>
    <name type="synonym">Freshwater snail</name>
    <dbReference type="NCBI Taxonomy" id="6526"/>
    <lineage>
        <taxon>Eukaryota</taxon>
        <taxon>Metazoa</taxon>
        <taxon>Spiralia</taxon>
        <taxon>Lophotrochozoa</taxon>
        <taxon>Mollusca</taxon>
        <taxon>Gastropoda</taxon>
        <taxon>Heterobranchia</taxon>
        <taxon>Euthyneura</taxon>
        <taxon>Panpulmonata</taxon>
        <taxon>Hygrophila</taxon>
        <taxon>Lymnaeoidea</taxon>
        <taxon>Planorbidae</taxon>
        <taxon>Biomphalaria</taxon>
    </lineage>
</organism>